<comment type="caution">
    <text evidence="4">The sequence shown here is derived from an EMBL/GenBank/DDBJ whole genome shotgun (WGS) entry which is preliminary data.</text>
</comment>
<proteinExistence type="inferred from homology"/>
<sequence>MTDDLFASVLDLEDQYYQEGYDLGLKDGAQAGLLEGRLFGLEKGFEKYVTMGTLHGRSVLWAGMLPQPLRGKNSNPDVSQVAMAADTQKCPQREAFPAPGALPSIQSNARLEKHIRILYALTEPSSLSTENNEDSVADFDDRLKRADGKIKMIEKSLGESDSNKKLKSEPSRNAQLFQADGLATDVSSLQTRR</sequence>
<evidence type="ECO:0000313" key="4">
    <source>
        <dbReference type="EMBL" id="CAF9931992.1"/>
    </source>
</evidence>
<name>A0A8H3FVT3_9LECA</name>
<dbReference type="AlphaFoldDB" id="A0A8H3FVT3"/>
<keyword evidence="5" id="KW-1185">Reference proteome</keyword>
<evidence type="ECO:0000313" key="5">
    <source>
        <dbReference type="Proteomes" id="UP000664521"/>
    </source>
</evidence>
<dbReference type="Proteomes" id="UP000664521">
    <property type="component" value="Unassembled WGS sequence"/>
</dbReference>
<organism evidence="4 5">
    <name type="scientific">Heterodermia speciosa</name>
    <dbReference type="NCBI Taxonomy" id="116794"/>
    <lineage>
        <taxon>Eukaryota</taxon>
        <taxon>Fungi</taxon>
        <taxon>Dikarya</taxon>
        <taxon>Ascomycota</taxon>
        <taxon>Pezizomycotina</taxon>
        <taxon>Lecanoromycetes</taxon>
        <taxon>OSLEUM clade</taxon>
        <taxon>Lecanoromycetidae</taxon>
        <taxon>Caliciales</taxon>
        <taxon>Physciaceae</taxon>
        <taxon>Heterodermia</taxon>
    </lineage>
</organism>
<feature type="domain" description="Essential protein Yae1 N-terminal" evidence="3">
    <location>
        <begin position="20"/>
        <end position="57"/>
    </location>
</feature>
<evidence type="ECO:0000256" key="1">
    <source>
        <dbReference type="ARBA" id="ARBA00038090"/>
    </source>
</evidence>
<comment type="similarity">
    <text evidence="1">Belongs to the LTO1 family.</text>
</comment>
<dbReference type="EMBL" id="CAJPDS010000061">
    <property type="protein sequence ID" value="CAF9931992.1"/>
    <property type="molecule type" value="Genomic_DNA"/>
</dbReference>
<feature type="compositionally biased region" description="Basic and acidic residues" evidence="2">
    <location>
        <begin position="154"/>
        <end position="170"/>
    </location>
</feature>
<gene>
    <name evidence="4" type="ORF">HETSPECPRED_008237</name>
</gene>
<dbReference type="PANTHER" id="PTHR28532">
    <property type="entry name" value="GEO13458P1"/>
    <property type="match status" value="1"/>
</dbReference>
<dbReference type="Pfam" id="PF09811">
    <property type="entry name" value="Yae1_N"/>
    <property type="match status" value="1"/>
</dbReference>
<evidence type="ECO:0000256" key="2">
    <source>
        <dbReference type="SAM" id="MobiDB-lite"/>
    </source>
</evidence>
<reference evidence="4" key="1">
    <citation type="submission" date="2021-03" db="EMBL/GenBank/DDBJ databases">
        <authorList>
            <person name="Tagirdzhanova G."/>
        </authorList>
    </citation>
    <scope>NUCLEOTIDE SEQUENCE</scope>
</reference>
<dbReference type="PANTHER" id="PTHR28532:SF1">
    <property type="entry name" value="ORAL CANCER OVEREXPRESSED 1"/>
    <property type="match status" value="1"/>
</dbReference>
<dbReference type="InterPro" id="IPR052436">
    <property type="entry name" value="LTO1_adapter"/>
</dbReference>
<dbReference type="InterPro" id="IPR019191">
    <property type="entry name" value="Essential_protein_Yae1_N"/>
</dbReference>
<feature type="region of interest" description="Disordered" evidence="2">
    <location>
        <begin position="154"/>
        <end position="193"/>
    </location>
</feature>
<accession>A0A8H3FVT3</accession>
<protein>
    <recommendedName>
        <fullName evidence="3">Essential protein Yae1 N-terminal domain-containing protein</fullName>
    </recommendedName>
</protein>
<evidence type="ECO:0000259" key="3">
    <source>
        <dbReference type="Pfam" id="PF09811"/>
    </source>
</evidence>
<dbReference type="OrthoDB" id="48036at2759"/>